<organism evidence="2 3">
    <name type="scientific">Entomortierella chlamydospora</name>
    <dbReference type="NCBI Taxonomy" id="101097"/>
    <lineage>
        <taxon>Eukaryota</taxon>
        <taxon>Fungi</taxon>
        <taxon>Fungi incertae sedis</taxon>
        <taxon>Mucoromycota</taxon>
        <taxon>Mortierellomycotina</taxon>
        <taxon>Mortierellomycetes</taxon>
        <taxon>Mortierellales</taxon>
        <taxon>Mortierellaceae</taxon>
        <taxon>Entomortierella</taxon>
    </lineage>
</organism>
<accession>A0A9P6MWA8</accession>
<reference evidence="2" key="1">
    <citation type="journal article" date="2020" name="Fungal Divers.">
        <title>Resolving the Mortierellaceae phylogeny through synthesis of multi-gene phylogenetics and phylogenomics.</title>
        <authorList>
            <person name="Vandepol N."/>
            <person name="Liber J."/>
            <person name="Desiro A."/>
            <person name="Na H."/>
            <person name="Kennedy M."/>
            <person name="Barry K."/>
            <person name="Grigoriev I.V."/>
            <person name="Miller A.N."/>
            <person name="O'Donnell K."/>
            <person name="Stajich J.E."/>
            <person name="Bonito G."/>
        </authorList>
    </citation>
    <scope>NUCLEOTIDE SEQUENCE</scope>
    <source>
        <strain evidence="2">NRRL 2769</strain>
    </source>
</reference>
<dbReference type="AlphaFoldDB" id="A0A9P6MWA8"/>
<sequence>MATLISQTPIALGNPFSPLEFEAHHPMNIVESTSVQRMASRNDHQDDDLDLSTWCVVNSSYDDEDSDEEPGEVDQDGDEEIYLWQAPSTAYDSELPPLSDGFTNISKAAITHSTNSASATAPEHRGTWVVKVNKKRNKLQDLGNDLKQTSTSSSNISTSAPSNSTTLMPPEAMNPSEKRKETPTSVADGNSDVSEDAGPSDLYMYMTERELSKSSKAAKIKNSRVATQHGRDLAKALGCLSEETDKIDKKAIRSRSNCKSKTKSRTNKSKDLPTEF</sequence>
<feature type="region of interest" description="Disordered" evidence="1">
    <location>
        <begin position="143"/>
        <end position="200"/>
    </location>
</feature>
<feature type="region of interest" description="Disordered" evidence="1">
    <location>
        <begin position="253"/>
        <end position="276"/>
    </location>
</feature>
<feature type="compositionally biased region" description="Polar residues" evidence="1">
    <location>
        <begin position="183"/>
        <end position="192"/>
    </location>
</feature>
<feature type="compositionally biased region" description="Low complexity" evidence="1">
    <location>
        <begin position="149"/>
        <end position="166"/>
    </location>
</feature>
<dbReference type="EMBL" id="JAAAID010000621">
    <property type="protein sequence ID" value="KAG0015514.1"/>
    <property type="molecule type" value="Genomic_DNA"/>
</dbReference>
<gene>
    <name evidence="2" type="ORF">BGZ80_009818</name>
</gene>
<feature type="compositionally biased region" description="Basic residues" evidence="1">
    <location>
        <begin position="253"/>
        <end position="267"/>
    </location>
</feature>
<evidence type="ECO:0000313" key="3">
    <source>
        <dbReference type="Proteomes" id="UP000703661"/>
    </source>
</evidence>
<dbReference type="Proteomes" id="UP000703661">
    <property type="component" value="Unassembled WGS sequence"/>
</dbReference>
<keyword evidence="3" id="KW-1185">Reference proteome</keyword>
<proteinExistence type="predicted"/>
<comment type="caution">
    <text evidence="2">The sequence shown here is derived from an EMBL/GenBank/DDBJ whole genome shotgun (WGS) entry which is preliminary data.</text>
</comment>
<evidence type="ECO:0000313" key="2">
    <source>
        <dbReference type="EMBL" id="KAG0015514.1"/>
    </source>
</evidence>
<evidence type="ECO:0000256" key="1">
    <source>
        <dbReference type="SAM" id="MobiDB-lite"/>
    </source>
</evidence>
<protein>
    <submittedName>
        <fullName evidence="2">Uncharacterized protein</fullName>
    </submittedName>
</protein>
<name>A0A9P6MWA8_9FUNG</name>